<evidence type="ECO:0000256" key="4">
    <source>
        <dbReference type="ARBA" id="ARBA00048391"/>
    </source>
</evidence>
<feature type="domain" description="Methyltransferase small" evidence="6">
    <location>
        <begin position="105"/>
        <end position="202"/>
    </location>
</feature>
<gene>
    <name evidence="5" type="primary">prmC</name>
    <name evidence="8" type="ORF">EDD65_108114</name>
</gene>
<evidence type="ECO:0000256" key="3">
    <source>
        <dbReference type="ARBA" id="ARBA00022691"/>
    </source>
</evidence>
<dbReference type="EC" id="2.1.1.297" evidence="5"/>
<proteinExistence type="inferred from homology"/>
<dbReference type="Proteomes" id="UP000294567">
    <property type="component" value="Unassembled WGS sequence"/>
</dbReference>
<dbReference type="GO" id="GO:0102559">
    <property type="term" value="F:peptide chain release factor N(5)-glutamine methyltransferase activity"/>
    <property type="evidence" value="ECO:0007669"/>
    <property type="project" value="UniProtKB-EC"/>
</dbReference>
<comment type="caution">
    <text evidence="8">The sequence shown here is derived from an EMBL/GenBank/DDBJ whole genome shotgun (WGS) entry which is preliminary data.</text>
</comment>
<evidence type="ECO:0000259" key="7">
    <source>
        <dbReference type="Pfam" id="PF17827"/>
    </source>
</evidence>
<feature type="binding site" evidence="5">
    <location>
        <position position="146"/>
    </location>
    <ligand>
        <name>S-adenosyl-L-methionine</name>
        <dbReference type="ChEBI" id="CHEBI:59789"/>
    </ligand>
</feature>
<name>A0A4R3KW11_9FIRM</name>
<dbReference type="InterPro" id="IPR007848">
    <property type="entry name" value="Small_mtfrase_dom"/>
</dbReference>
<comment type="caution">
    <text evidence="5">Lacks conserved residue(s) required for the propagation of feature annotation.</text>
</comment>
<dbReference type="GO" id="GO:0003676">
    <property type="term" value="F:nucleic acid binding"/>
    <property type="evidence" value="ECO:0007669"/>
    <property type="project" value="InterPro"/>
</dbReference>
<dbReference type="InterPro" id="IPR002052">
    <property type="entry name" value="DNA_methylase_N6_adenine_CS"/>
</dbReference>
<dbReference type="NCBIfam" id="TIGR00536">
    <property type="entry name" value="hemK_fam"/>
    <property type="match status" value="1"/>
</dbReference>
<feature type="binding site" evidence="5">
    <location>
        <position position="193"/>
    </location>
    <ligand>
        <name>S-adenosyl-L-methionine</name>
        <dbReference type="ChEBI" id="CHEBI:59789"/>
    </ligand>
</feature>
<dbReference type="EMBL" id="SMAE01000008">
    <property type="protein sequence ID" value="TCS88579.1"/>
    <property type="molecule type" value="Genomic_DNA"/>
</dbReference>
<comment type="similarity">
    <text evidence="5">Belongs to the protein N5-glutamine methyltransferase family. PrmC subfamily.</text>
</comment>
<protein>
    <recommendedName>
        <fullName evidence="5">Release factor glutamine methyltransferase</fullName>
        <shortName evidence="5">RF MTase</shortName>
        <ecNumber evidence="5">2.1.1.297</ecNumber>
    </recommendedName>
    <alternativeName>
        <fullName evidence="5">N5-glutamine methyltransferase PrmC</fullName>
    </alternativeName>
    <alternativeName>
        <fullName evidence="5">Protein-(glutamine-N5) MTase PrmC</fullName>
    </alternativeName>
    <alternativeName>
        <fullName evidence="5">Protein-glutamine N-methyltransferase PrmC</fullName>
    </alternativeName>
</protein>
<dbReference type="OrthoDB" id="9784805at2"/>
<dbReference type="CDD" id="cd02440">
    <property type="entry name" value="AdoMet_MTases"/>
    <property type="match status" value="1"/>
</dbReference>
<dbReference type="AlphaFoldDB" id="A0A4R3KW11"/>
<organism evidence="8 9">
    <name type="scientific">Keratinibaculum paraultunense</name>
    <dbReference type="NCBI Taxonomy" id="1278232"/>
    <lineage>
        <taxon>Bacteria</taxon>
        <taxon>Bacillati</taxon>
        <taxon>Bacillota</taxon>
        <taxon>Tissierellia</taxon>
        <taxon>Tissierellales</taxon>
        <taxon>Tepidimicrobiaceae</taxon>
        <taxon>Keratinibaculum</taxon>
    </lineage>
</organism>
<feature type="binding site" evidence="5">
    <location>
        <begin position="193"/>
        <end position="196"/>
    </location>
    <ligand>
        <name>substrate</name>
    </ligand>
</feature>
<dbReference type="InterPro" id="IPR029063">
    <property type="entry name" value="SAM-dependent_MTases_sf"/>
</dbReference>
<feature type="domain" description="Release factor glutamine methyltransferase N-terminal" evidence="7">
    <location>
        <begin position="6"/>
        <end position="74"/>
    </location>
</feature>
<dbReference type="Pfam" id="PF17827">
    <property type="entry name" value="PrmC_N"/>
    <property type="match status" value="1"/>
</dbReference>
<dbReference type="InterPro" id="IPR019874">
    <property type="entry name" value="RF_methyltr_PrmC"/>
</dbReference>
<feature type="binding site" evidence="5">
    <location>
        <begin position="123"/>
        <end position="127"/>
    </location>
    <ligand>
        <name>S-adenosyl-L-methionine</name>
        <dbReference type="ChEBI" id="CHEBI:59789"/>
    </ligand>
</feature>
<comment type="function">
    <text evidence="5">Methylates the class 1 translation termination release factors RF1/PrfA and RF2/PrfB on the glutamine residue of the universally conserved GGQ motif.</text>
</comment>
<dbReference type="PANTHER" id="PTHR18895">
    <property type="entry name" value="HEMK METHYLTRANSFERASE"/>
    <property type="match status" value="1"/>
</dbReference>
<dbReference type="HAMAP" id="MF_02126">
    <property type="entry name" value="RF_methyltr_PrmC"/>
    <property type="match status" value="1"/>
</dbReference>
<evidence type="ECO:0000259" key="6">
    <source>
        <dbReference type="Pfam" id="PF05175"/>
    </source>
</evidence>
<dbReference type="InterPro" id="IPR040758">
    <property type="entry name" value="PrmC_N"/>
</dbReference>
<evidence type="ECO:0000313" key="8">
    <source>
        <dbReference type="EMBL" id="TCS88579.1"/>
    </source>
</evidence>
<dbReference type="PANTHER" id="PTHR18895:SF74">
    <property type="entry name" value="MTRF1L RELEASE FACTOR GLUTAMINE METHYLTRANSFERASE"/>
    <property type="match status" value="1"/>
</dbReference>
<keyword evidence="1 5" id="KW-0489">Methyltransferase</keyword>
<evidence type="ECO:0000256" key="1">
    <source>
        <dbReference type="ARBA" id="ARBA00022603"/>
    </source>
</evidence>
<sequence>MDINSLLKKGVNIIGEMEYGNPHLEAVLVLAKLLKVDKVYIYIHGEKEVEPEIEQEFIKLMEKRATGYPIQYILNEKEFMGLDFYIEEGVLIPRPDTEILVEYLLTFIDEKYDKRPINLLDLGFGSGAIALSVAYYRKNVNVYGVDVGDIPMKVACINKDRFNLNNVKLYKGDLFHGIEGLGMEGKFHIIASNPPYISDEEIKKLQREVKEYEPIEALSGGEDGLDYFRKIIPKSKDYLCPQGLLILEIGYNQEKAVKDMFVKEEFKDIEILKDLQGLDRVVLGTK</sequence>
<dbReference type="Gene3D" id="3.40.50.150">
    <property type="entry name" value="Vaccinia Virus protein VP39"/>
    <property type="match status" value="1"/>
</dbReference>
<evidence type="ECO:0000256" key="2">
    <source>
        <dbReference type="ARBA" id="ARBA00022679"/>
    </source>
</evidence>
<accession>A0A4R3KW11</accession>
<reference evidence="8 9" key="1">
    <citation type="submission" date="2019-03" db="EMBL/GenBank/DDBJ databases">
        <title>Genomic Encyclopedia of Type Strains, Phase IV (KMG-IV): sequencing the most valuable type-strain genomes for metagenomic binning, comparative biology and taxonomic classification.</title>
        <authorList>
            <person name="Goeker M."/>
        </authorList>
    </citation>
    <scope>NUCLEOTIDE SEQUENCE [LARGE SCALE GENOMIC DNA]</scope>
    <source>
        <strain evidence="8 9">DSM 26752</strain>
    </source>
</reference>
<keyword evidence="3 5" id="KW-0949">S-adenosyl-L-methionine</keyword>
<dbReference type="GO" id="GO:0032259">
    <property type="term" value="P:methylation"/>
    <property type="evidence" value="ECO:0007669"/>
    <property type="project" value="UniProtKB-KW"/>
</dbReference>
<dbReference type="InterPro" id="IPR004556">
    <property type="entry name" value="HemK-like"/>
</dbReference>
<dbReference type="RefSeq" id="WP_132028136.1">
    <property type="nucleotide sequence ID" value="NZ_CP068564.1"/>
</dbReference>
<dbReference type="SUPFAM" id="SSF53335">
    <property type="entry name" value="S-adenosyl-L-methionine-dependent methyltransferases"/>
    <property type="match status" value="1"/>
</dbReference>
<dbReference type="Pfam" id="PF05175">
    <property type="entry name" value="MTS"/>
    <property type="match status" value="1"/>
</dbReference>
<comment type="catalytic activity">
    <reaction evidence="4 5">
        <text>L-glutaminyl-[peptide chain release factor] + S-adenosyl-L-methionine = N(5)-methyl-L-glutaminyl-[peptide chain release factor] + S-adenosyl-L-homocysteine + H(+)</text>
        <dbReference type="Rhea" id="RHEA:42896"/>
        <dbReference type="Rhea" id="RHEA-COMP:10271"/>
        <dbReference type="Rhea" id="RHEA-COMP:10272"/>
        <dbReference type="ChEBI" id="CHEBI:15378"/>
        <dbReference type="ChEBI" id="CHEBI:30011"/>
        <dbReference type="ChEBI" id="CHEBI:57856"/>
        <dbReference type="ChEBI" id="CHEBI:59789"/>
        <dbReference type="ChEBI" id="CHEBI:61891"/>
        <dbReference type="EC" id="2.1.1.297"/>
    </reaction>
</comment>
<dbReference type="Gene3D" id="1.10.8.10">
    <property type="entry name" value="DNA helicase RuvA subunit, C-terminal domain"/>
    <property type="match status" value="1"/>
</dbReference>
<keyword evidence="2 5" id="KW-0808">Transferase</keyword>
<evidence type="ECO:0000256" key="5">
    <source>
        <dbReference type="HAMAP-Rule" id="MF_02126"/>
    </source>
</evidence>
<keyword evidence="9" id="KW-1185">Reference proteome</keyword>
<dbReference type="NCBIfam" id="TIGR03534">
    <property type="entry name" value="RF_mod_PrmC"/>
    <property type="match status" value="1"/>
</dbReference>
<dbReference type="InterPro" id="IPR050320">
    <property type="entry name" value="N5-glutamine_MTase"/>
</dbReference>
<evidence type="ECO:0000313" key="9">
    <source>
        <dbReference type="Proteomes" id="UP000294567"/>
    </source>
</evidence>
<dbReference type="PROSITE" id="PS00092">
    <property type="entry name" value="N6_MTASE"/>
    <property type="match status" value="1"/>
</dbReference>